<feature type="chain" id="PRO_5009987007" description="Cell division coordinator CpoB" evidence="1">
    <location>
        <begin position="24"/>
        <end position="247"/>
    </location>
</feature>
<evidence type="ECO:0000313" key="5">
    <source>
        <dbReference type="EMBL" id="ODA35964.1"/>
    </source>
</evidence>
<evidence type="ECO:0000313" key="6">
    <source>
        <dbReference type="Proteomes" id="UP000094936"/>
    </source>
</evidence>
<keyword evidence="2" id="KW-0802">TPR repeat</keyword>
<dbReference type="GO" id="GO:0030288">
    <property type="term" value="C:outer membrane-bounded periplasmic space"/>
    <property type="evidence" value="ECO:0007669"/>
    <property type="project" value="UniProtKB-UniRule"/>
</dbReference>
<name>A0A1C3ERW5_9GAMM</name>
<dbReference type="OrthoDB" id="9768142at2"/>
<dbReference type="InterPro" id="IPR034706">
    <property type="entry name" value="CpoB"/>
</dbReference>
<dbReference type="NCBIfam" id="TIGR02795">
    <property type="entry name" value="tol_pal_ybgF"/>
    <property type="match status" value="1"/>
</dbReference>
<dbReference type="Pfam" id="PF13432">
    <property type="entry name" value="TPR_16"/>
    <property type="match status" value="1"/>
</dbReference>
<dbReference type="EMBL" id="LYBM01000002">
    <property type="protein sequence ID" value="ODA35964.1"/>
    <property type="molecule type" value="Genomic_DNA"/>
</dbReference>
<dbReference type="SUPFAM" id="SSF48452">
    <property type="entry name" value="TPR-like"/>
    <property type="match status" value="1"/>
</dbReference>
<comment type="function">
    <text evidence="1">Mediates coordination of peptidoglycan synthesis and outer membrane constriction during cell division.</text>
</comment>
<accession>A0A1C3ERW5</accession>
<dbReference type="InterPro" id="IPR011990">
    <property type="entry name" value="TPR-like_helical_dom_sf"/>
</dbReference>
<dbReference type="STRING" id="1080227.A8L45_02750"/>
<dbReference type="AlphaFoldDB" id="A0A1C3ERW5"/>
<dbReference type="GO" id="GO:0070206">
    <property type="term" value="P:protein trimerization"/>
    <property type="evidence" value="ECO:0007669"/>
    <property type="project" value="InterPro"/>
</dbReference>
<dbReference type="Proteomes" id="UP000094936">
    <property type="component" value="Unassembled WGS sequence"/>
</dbReference>
<feature type="signal peptide" evidence="1">
    <location>
        <begin position="1"/>
        <end position="23"/>
    </location>
</feature>
<evidence type="ECO:0000259" key="4">
    <source>
        <dbReference type="Pfam" id="PF16331"/>
    </source>
</evidence>
<gene>
    <name evidence="1" type="primary">cpoB</name>
    <name evidence="5" type="ORF">A8L45_02750</name>
</gene>
<evidence type="ECO:0000256" key="3">
    <source>
        <dbReference type="SAM" id="MobiDB-lite"/>
    </source>
</evidence>
<dbReference type="InterPro" id="IPR019734">
    <property type="entry name" value="TPR_rpt"/>
</dbReference>
<evidence type="ECO:0000256" key="1">
    <source>
        <dbReference type="HAMAP-Rule" id="MF_02066"/>
    </source>
</evidence>
<comment type="subcellular location">
    <subcellularLocation>
        <location evidence="1">Periplasm</location>
    </subcellularLocation>
</comment>
<dbReference type="PROSITE" id="PS50005">
    <property type="entry name" value="TPR"/>
    <property type="match status" value="1"/>
</dbReference>
<dbReference type="RefSeq" id="WP_068898964.1">
    <property type="nucleotide sequence ID" value="NZ_JBHUIF010000032.1"/>
</dbReference>
<keyword evidence="6" id="KW-1185">Reference proteome</keyword>
<proteinExistence type="inferred from homology"/>
<dbReference type="Gene3D" id="1.25.40.10">
    <property type="entry name" value="Tetratricopeptide repeat domain"/>
    <property type="match status" value="1"/>
</dbReference>
<feature type="region of interest" description="Disordered" evidence="3">
    <location>
        <begin position="105"/>
        <end position="127"/>
    </location>
</feature>
<dbReference type="GO" id="GO:0043093">
    <property type="term" value="P:FtsZ-dependent cytokinesis"/>
    <property type="evidence" value="ECO:0007669"/>
    <property type="project" value="UniProtKB-UniRule"/>
</dbReference>
<feature type="repeat" description="TPR" evidence="2">
    <location>
        <begin position="201"/>
        <end position="234"/>
    </location>
</feature>
<keyword evidence="1" id="KW-0132">Cell division</keyword>
<dbReference type="InterPro" id="IPR032519">
    <property type="entry name" value="YbgF_tri"/>
</dbReference>
<reference evidence="5 6" key="1">
    <citation type="submission" date="2016-05" db="EMBL/GenBank/DDBJ databases">
        <title>Genomic Taxonomy of the Vibrionaceae.</title>
        <authorList>
            <person name="Gomez-Gil B."/>
            <person name="Enciso-Ibarra J."/>
        </authorList>
    </citation>
    <scope>NUCLEOTIDE SEQUENCE [LARGE SCALE GENOMIC DNA]</scope>
    <source>
        <strain evidence="5 6">CAIM 1920</strain>
    </source>
</reference>
<comment type="similarity">
    <text evidence="1">Belongs to the CpoB family.</text>
</comment>
<protein>
    <recommendedName>
        <fullName evidence="1">Cell division coordinator CpoB</fullName>
    </recommendedName>
</protein>
<dbReference type="HAMAP" id="MF_02066">
    <property type="entry name" value="CpoB"/>
    <property type="match status" value="1"/>
</dbReference>
<dbReference type="Gene3D" id="1.20.5.110">
    <property type="match status" value="1"/>
</dbReference>
<comment type="caution">
    <text evidence="5">The sequence shown here is derived from an EMBL/GenBank/DDBJ whole genome shotgun (WGS) entry which is preliminary data.</text>
</comment>
<organism evidence="5 6">
    <name type="scientific">Veronia pacifica</name>
    <dbReference type="NCBI Taxonomy" id="1080227"/>
    <lineage>
        <taxon>Bacteria</taxon>
        <taxon>Pseudomonadati</taxon>
        <taxon>Pseudomonadota</taxon>
        <taxon>Gammaproteobacteria</taxon>
        <taxon>Vibrionales</taxon>
        <taxon>Vibrionaceae</taxon>
        <taxon>Veronia</taxon>
    </lineage>
</organism>
<keyword evidence="1" id="KW-0574">Periplasm</keyword>
<dbReference type="Pfam" id="PF13174">
    <property type="entry name" value="TPR_6"/>
    <property type="match status" value="1"/>
</dbReference>
<keyword evidence="1" id="KW-0732">Signal</keyword>
<dbReference type="InterPro" id="IPR014162">
    <property type="entry name" value="CpoB_C"/>
</dbReference>
<sequence precursor="true">MKIRTLRKLSLALLAGSAFFVNAEPAPVSELGSSKSVEQRLDDLARLIKARNQTQIEMQQQLDLIAREIDDLRGNVERNSYELNQMLSRQRDIYREIDTLRTAKSAIAEEPGKTKPASGQYSSNKDENTDYENAVNLILKNKDYDGATQALKSFISSYPSSVYKANAHYWLGQLYYARGDFNNSKPHFTSVVKDEKSGKRADALFKLGKIAVNQGDKATAKGFYQQIVEQYPDTSTARDAKKELSKN</sequence>
<keyword evidence="1" id="KW-0131">Cell cycle</keyword>
<feature type="domain" description="YbgF trimerisation" evidence="4">
    <location>
        <begin position="36"/>
        <end position="105"/>
    </location>
</feature>
<evidence type="ECO:0000256" key="2">
    <source>
        <dbReference type="PROSITE-ProRule" id="PRU00339"/>
    </source>
</evidence>
<dbReference type="Pfam" id="PF16331">
    <property type="entry name" value="TolA_bind_tri"/>
    <property type="match status" value="1"/>
</dbReference>